<keyword evidence="3" id="KW-1185">Reference proteome</keyword>
<feature type="region of interest" description="Disordered" evidence="1">
    <location>
        <begin position="304"/>
        <end position="327"/>
    </location>
</feature>
<proteinExistence type="predicted"/>
<name>A0A2L2TWK9_9HYPO</name>
<sequence>MDHSSQHIGEPEPLFSFPELELRRAYPQPLETYIRTIYEDLFRLRTEHVAAILLVNFREIKPNGALGPGNDPCAVFNDPGWLKGTLNSIDAFCKRYMLHLDTENVAHQDWGHALPETLELWKGNEINTDDLTSDFRAQDYDSHFRTDAGLQDYPQDTVEEDKCRNRDGNVCVVTGKANPKIFWFFPSTLNNTVIRNDMTGNLAGSGELIADIDLTTIRRPNPFCNKRQLGGSHKAWNMICIDPAIYKPLTSGLCAFKHYEDAKLQYGNVKVALQFYWMPRTKGRFGQPFDMENDWQHLMDELQASQDKSYPPPSSCENEPTTTSGEPLRSGHLIHVIVPDQDVRYLKSAVKVHWACSMFTSLCGASGRPYLLSGKEYDNPIMHRVQHQAIWEEQGDN</sequence>
<organism evidence="2 3">
    <name type="scientific">Fusarium venenatum</name>
    <dbReference type="NCBI Taxonomy" id="56646"/>
    <lineage>
        <taxon>Eukaryota</taxon>
        <taxon>Fungi</taxon>
        <taxon>Dikarya</taxon>
        <taxon>Ascomycota</taxon>
        <taxon>Pezizomycotina</taxon>
        <taxon>Sordariomycetes</taxon>
        <taxon>Hypocreomycetidae</taxon>
        <taxon>Hypocreales</taxon>
        <taxon>Nectriaceae</taxon>
        <taxon>Fusarium</taxon>
    </lineage>
</organism>
<dbReference type="EMBL" id="LN649229">
    <property type="protein sequence ID" value="CEI66110.1"/>
    <property type="molecule type" value="Genomic_DNA"/>
</dbReference>
<reference evidence="3" key="1">
    <citation type="submission" date="2014-10" db="EMBL/GenBank/DDBJ databases">
        <authorList>
            <person name="King R."/>
        </authorList>
    </citation>
    <scope>NUCLEOTIDE SEQUENCE [LARGE SCALE GENOMIC DNA]</scope>
    <source>
        <strain evidence="3">A3/5</strain>
    </source>
</reference>
<evidence type="ECO:0000313" key="2">
    <source>
        <dbReference type="EMBL" id="CEI66110.1"/>
    </source>
</evidence>
<protein>
    <recommendedName>
        <fullName evidence="4">HNH nuclease domain-containing protein</fullName>
    </recommendedName>
</protein>
<evidence type="ECO:0000313" key="3">
    <source>
        <dbReference type="Proteomes" id="UP000245910"/>
    </source>
</evidence>
<dbReference type="Proteomes" id="UP000245910">
    <property type="component" value="Chromosome I"/>
</dbReference>
<dbReference type="AlphaFoldDB" id="A0A2L2TWK9"/>
<accession>A0A2L2TWK9</accession>
<evidence type="ECO:0008006" key="4">
    <source>
        <dbReference type="Google" id="ProtNLM"/>
    </source>
</evidence>
<feature type="compositionally biased region" description="Polar residues" evidence="1">
    <location>
        <begin position="315"/>
        <end position="325"/>
    </location>
</feature>
<evidence type="ECO:0000256" key="1">
    <source>
        <dbReference type="SAM" id="MobiDB-lite"/>
    </source>
</evidence>